<dbReference type="SMART" id="SM00382">
    <property type="entry name" value="AAA"/>
    <property type="match status" value="1"/>
</dbReference>
<evidence type="ECO:0000256" key="4">
    <source>
        <dbReference type="ARBA" id="ARBA00022741"/>
    </source>
</evidence>
<keyword evidence="7 8" id="KW-0472">Membrane</keyword>
<gene>
    <name evidence="11" type="ORF">NQ314_018111</name>
</gene>
<dbReference type="CDD" id="cd03244">
    <property type="entry name" value="ABCC_MRP_domain2"/>
    <property type="match status" value="1"/>
</dbReference>
<evidence type="ECO:0000256" key="3">
    <source>
        <dbReference type="ARBA" id="ARBA00022692"/>
    </source>
</evidence>
<dbReference type="PROSITE" id="PS50929">
    <property type="entry name" value="ABC_TM1F"/>
    <property type="match status" value="1"/>
</dbReference>
<dbReference type="PROSITE" id="PS50893">
    <property type="entry name" value="ABC_TRANSPORTER_2"/>
    <property type="match status" value="1"/>
</dbReference>
<evidence type="ECO:0000256" key="7">
    <source>
        <dbReference type="ARBA" id="ARBA00023136"/>
    </source>
</evidence>
<keyword evidence="12" id="KW-1185">Reference proteome</keyword>
<dbReference type="PANTHER" id="PTHR24223:SF448">
    <property type="entry name" value="FI20146P1-RELATED"/>
    <property type="match status" value="1"/>
</dbReference>
<comment type="subcellular location">
    <subcellularLocation>
        <location evidence="1">Membrane</location>
        <topology evidence="1">Multi-pass membrane protein</topology>
    </subcellularLocation>
</comment>
<feature type="domain" description="ABC transmembrane type-1" evidence="10">
    <location>
        <begin position="12"/>
        <end position="279"/>
    </location>
</feature>
<protein>
    <recommendedName>
        <fullName evidence="13">Multidrug resistance-associated protein lethal(2)03659</fullName>
    </recommendedName>
</protein>
<dbReference type="CDD" id="cd18580">
    <property type="entry name" value="ABC_6TM_ABCC_D2"/>
    <property type="match status" value="1"/>
</dbReference>
<dbReference type="Pfam" id="PF00005">
    <property type="entry name" value="ABC_tran"/>
    <property type="match status" value="1"/>
</dbReference>
<keyword evidence="6 8" id="KW-1133">Transmembrane helix</keyword>
<dbReference type="InterPro" id="IPR036640">
    <property type="entry name" value="ABC1_TM_sf"/>
</dbReference>
<name>A0AAV8WST2_9CUCU</name>
<dbReference type="GO" id="GO:0016887">
    <property type="term" value="F:ATP hydrolysis activity"/>
    <property type="evidence" value="ECO:0007669"/>
    <property type="project" value="InterPro"/>
</dbReference>
<accession>A0AAV8WST2</accession>
<proteinExistence type="predicted"/>
<dbReference type="AlphaFoldDB" id="A0AAV8WST2"/>
<dbReference type="InterPro" id="IPR027417">
    <property type="entry name" value="P-loop_NTPase"/>
</dbReference>
<dbReference type="GO" id="GO:0016020">
    <property type="term" value="C:membrane"/>
    <property type="evidence" value="ECO:0007669"/>
    <property type="project" value="UniProtKB-SubCell"/>
</dbReference>
<evidence type="ECO:0000256" key="2">
    <source>
        <dbReference type="ARBA" id="ARBA00022448"/>
    </source>
</evidence>
<dbReference type="InterPro" id="IPR044726">
    <property type="entry name" value="ABCC_6TM_D2"/>
</dbReference>
<evidence type="ECO:0000256" key="1">
    <source>
        <dbReference type="ARBA" id="ARBA00004141"/>
    </source>
</evidence>
<keyword evidence="3 8" id="KW-0812">Transmembrane</keyword>
<evidence type="ECO:0000259" key="10">
    <source>
        <dbReference type="PROSITE" id="PS50929"/>
    </source>
</evidence>
<evidence type="ECO:0000256" key="6">
    <source>
        <dbReference type="ARBA" id="ARBA00022989"/>
    </source>
</evidence>
<dbReference type="PANTHER" id="PTHR24223">
    <property type="entry name" value="ATP-BINDING CASSETTE SUB-FAMILY C"/>
    <property type="match status" value="1"/>
</dbReference>
<dbReference type="InterPro" id="IPR003593">
    <property type="entry name" value="AAA+_ATPase"/>
</dbReference>
<evidence type="ECO:0008006" key="13">
    <source>
        <dbReference type="Google" id="ProtNLM"/>
    </source>
</evidence>
<dbReference type="Gene3D" id="1.20.1560.10">
    <property type="entry name" value="ABC transporter type 1, transmembrane domain"/>
    <property type="match status" value="1"/>
</dbReference>
<dbReference type="InterPro" id="IPR017871">
    <property type="entry name" value="ABC_transporter-like_CS"/>
</dbReference>
<dbReference type="InterPro" id="IPR011527">
    <property type="entry name" value="ABC1_TM_dom"/>
</dbReference>
<dbReference type="GO" id="GO:0005524">
    <property type="term" value="F:ATP binding"/>
    <property type="evidence" value="ECO:0007669"/>
    <property type="project" value="UniProtKB-KW"/>
</dbReference>
<dbReference type="EMBL" id="JANEYF010005087">
    <property type="protein sequence ID" value="KAJ8929232.1"/>
    <property type="molecule type" value="Genomic_DNA"/>
</dbReference>
<dbReference type="InterPro" id="IPR050173">
    <property type="entry name" value="ABC_transporter_C-like"/>
</dbReference>
<dbReference type="SUPFAM" id="SSF90123">
    <property type="entry name" value="ABC transporter transmembrane region"/>
    <property type="match status" value="1"/>
</dbReference>
<keyword evidence="2" id="KW-0813">Transport</keyword>
<dbReference type="FunFam" id="1.20.1560.10:FF:000014">
    <property type="entry name" value="Multidrug resistance-associated protein member 4"/>
    <property type="match status" value="1"/>
</dbReference>
<reference evidence="11" key="1">
    <citation type="journal article" date="2023" name="Insect Mol. Biol.">
        <title>Genome sequencing provides insights into the evolution of gene families encoding plant cell wall-degrading enzymes in longhorned beetles.</title>
        <authorList>
            <person name="Shin N.R."/>
            <person name="Okamura Y."/>
            <person name="Kirsch R."/>
            <person name="Pauchet Y."/>
        </authorList>
    </citation>
    <scope>NUCLEOTIDE SEQUENCE</scope>
    <source>
        <strain evidence="11">RBIC_L_NR</strain>
    </source>
</reference>
<feature type="transmembrane region" description="Helical" evidence="8">
    <location>
        <begin position="41"/>
        <end position="63"/>
    </location>
</feature>
<feature type="transmembrane region" description="Helical" evidence="8">
    <location>
        <begin position="221"/>
        <end position="244"/>
    </location>
</feature>
<dbReference type="SUPFAM" id="SSF52540">
    <property type="entry name" value="P-loop containing nucleoside triphosphate hydrolases"/>
    <property type="match status" value="1"/>
</dbReference>
<dbReference type="Proteomes" id="UP001162156">
    <property type="component" value="Unassembled WGS sequence"/>
</dbReference>
<dbReference type="PROSITE" id="PS00211">
    <property type="entry name" value="ABC_TRANSPORTER_1"/>
    <property type="match status" value="1"/>
</dbReference>
<keyword evidence="4" id="KW-0547">Nucleotide-binding</keyword>
<comment type="caution">
    <text evidence="11">The sequence shown here is derived from an EMBL/GenBank/DDBJ whole genome shotgun (WGS) entry which is preliminary data.</text>
</comment>
<evidence type="ECO:0000313" key="11">
    <source>
        <dbReference type="EMBL" id="KAJ8929232.1"/>
    </source>
</evidence>
<evidence type="ECO:0000256" key="5">
    <source>
        <dbReference type="ARBA" id="ARBA00022840"/>
    </source>
</evidence>
<sequence length="515" mass="58777">MCFYSRSVNIEPRLTNYVLNNLTNTTKYEETLQKRYDIINFYTILTLVATVVAFVRAFFNFYFCLKASKNLHKSITHTVLNSFMTFFDSHFIGNIVNRFSKDLANIDEYIPYIIYENLRCILTFLGIMYLIASVNVMFLIPAGLLILKLYFVRRFYLPTGRSIKRLDSSTRSPMIGYLNATLEGLTTIRAYEKQTLLVNEFDKHQDLYTSAYYMMTCTIRAFGFALDMICCTFIAVIVLKLLFFNNDTEAGDVGLAISQAMMLTGLLQWTIRQMSELENNMTSVERVLEYADVKTEDKEIGQVKENWPDRGKIEYKNVSLTYSTTKELVLKKISFVVESRQKIGIVGRTGAGKSSIMKTKRHISILGSIRSNIDPTNKYSDAVIWEAIEKVNLKHIIISLHEQIHEGGSNYSSGQRQLICLARALVSKNRIIILDEATASMDPETCALLQNTIKDNFSDCTVITIAHRLNTISNSDKVMVIHAGQIVEYETPDVLLENKKGVFYNMIKQAGLLET</sequence>
<keyword evidence="5" id="KW-0067">ATP-binding</keyword>
<dbReference type="GO" id="GO:0140359">
    <property type="term" value="F:ABC-type transporter activity"/>
    <property type="evidence" value="ECO:0007669"/>
    <property type="project" value="InterPro"/>
</dbReference>
<evidence type="ECO:0000256" key="8">
    <source>
        <dbReference type="SAM" id="Phobius"/>
    </source>
</evidence>
<dbReference type="InterPro" id="IPR003439">
    <property type="entry name" value="ABC_transporter-like_ATP-bd"/>
</dbReference>
<feature type="transmembrane region" description="Helical" evidence="8">
    <location>
        <begin position="121"/>
        <end position="147"/>
    </location>
</feature>
<evidence type="ECO:0000313" key="12">
    <source>
        <dbReference type="Proteomes" id="UP001162156"/>
    </source>
</evidence>
<dbReference type="FunFam" id="3.40.50.300:FF:003492">
    <property type="entry name" value="AGAP012735-PA"/>
    <property type="match status" value="1"/>
</dbReference>
<feature type="domain" description="ABC transporter" evidence="9">
    <location>
        <begin position="313"/>
        <end position="508"/>
    </location>
</feature>
<evidence type="ECO:0000259" key="9">
    <source>
        <dbReference type="PROSITE" id="PS50893"/>
    </source>
</evidence>
<organism evidence="11 12">
    <name type="scientific">Rhamnusium bicolor</name>
    <dbReference type="NCBI Taxonomy" id="1586634"/>
    <lineage>
        <taxon>Eukaryota</taxon>
        <taxon>Metazoa</taxon>
        <taxon>Ecdysozoa</taxon>
        <taxon>Arthropoda</taxon>
        <taxon>Hexapoda</taxon>
        <taxon>Insecta</taxon>
        <taxon>Pterygota</taxon>
        <taxon>Neoptera</taxon>
        <taxon>Endopterygota</taxon>
        <taxon>Coleoptera</taxon>
        <taxon>Polyphaga</taxon>
        <taxon>Cucujiformia</taxon>
        <taxon>Chrysomeloidea</taxon>
        <taxon>Cerambycidae</taxon>
        <taxon>Lepturinae</taxon>
        <taxon>Rhagiini</taxon>
        <taxon>Rhamnusium</taxon>
    </lineage>
</organism>
<dbReference type="Pfam" id="PF00664">
    <property type="entry name" value="ABC_membrane"/>
    <property type="match status" value="1"/>
</dbReference>
<dbReference type="Gene3D" id="3.40.50.300">
    <property type="entry name" value="P-loop containing nucleotide triphosphate hydrolases"/>
    <property type="match status" value="2"/>
</dbReference>